<dbReference type="FunFam" id="3.90.226.10:FF:000030">
    <property type="entry name" value="Acetyl-CoA carboxylase carboxyltransferase subunit"/>
    <property type="match status" value="1"/>
</dbReference>
<dbReference type="PROSITE" id="PS50989">
    <property type="entry name" value="COA_CT_CTER"/>
    <property type="match status" value="1"/>
</dbReference>
<dbReference type="InterPro" id="IPR011763">
    <property type="entry name" value="COA_CT_C"/>
</dbReference>
<dbReference type="GO" id="GO:0006552">
    <property type="term" value="P:L-leucine catabolic process"/>
    <property type="evidence" value="ECO:0007669"/>
    <property type="project" value="TreeGrafter"/>
</dbReference>
<dbReference type="InterPro" id="IPR034733">
    <property type="entry name" value="AcCoA_carboxyl_beta"/>
</dbReference>
<reference evidence="5" key="1">
    <citation type="submission" date="2017-04" db="EMBL/GenBank/DDBJ databases">
        <authorList>
            <person name="Varghese N."/>
            <person name="Submissions S."/>
        </authorList>
    </citation>
    <scope>NUCLEOTIDE SEQUENCE [LARGE SCALE GENOMIC DNA]</scope>
    <source>
        <strain evidence="5">DSM 4125</strain>
    </source>
</reference>
<keyword evidence="1" id="KW-1133">Transmembrane helix</keyword>
<dbReference type="InterPro" id="IPR011762">
    <property type="entry name" value="COA_CT_N"/>
</dbReference>
<dbReference type="Proteomes" id="UP000193804">
    <property type="component" value="Unassembled WGS sequence"/>
</dbReference>
<feature type="domain" description="CoA carboxyltransferase C-terminal" evidence="3">
    <location>
        <begin position="270"/>
        <end position="533"/>
    </location>
</feature>
<dbReference type="GO" id="GO:0004485">
    <property type="term" value="F:methylcrotonoyl-CoA carboxylase activity"/>
    <property type="evidence" value="ECO:0007669"/>
    <property type="project" value="TreeGrafter"/>
</dbReference>
<feature type="domain" description="CoA carboxyltransferase N-terminal" evidence="2">
    <location>
        <begin position="12"/>
        <end position="270"/>
    </location>
</feature>
<name>A0A1X7I4R2_9BACT</name>
<keyword evidence="4" id="KW-0808">Transferase</keyword>
<dbReference type="GO" id="GO:0016740">
    <property type="term" value="F:transferase activity"/>
    <property type="evidence" value="ECO:0007669"/>
    <property type="project" value="UniProtKB-KW"/>
</dbReference>
<protein>
    <submittedName>
        <fullName evidence="4">Acetyl-CoA carboxylase, carboxyltransferase component</fullName>
    </submittedName>
</protein>
<dbReference type="AlphaFoldDB" id="A0A1X7I4R2"/>
<keyword evidence="5" id="KW-1185">Reference proteome</keyword>
<feature type="transmembrane region" description="Helical" evidence="1">
    <location>
        <begin position="167"/>
        <end position="189"/>
    </location>
</feature>
<dbReference type="Pfam" id="PF01039">
    <property type="entry name" value="Carboxyl_trans"/>
    <property type="match status" value="1"/>
</dbReference>
<dbReference type="Gene3D" id="3.90.226.10">
    <property type="entry name" value="2-enoyl-CoA Hydratase, Chain A, domain 1"/>
    <property type="match status" value="2"/>
</dbReference>
<dbReference type="FunFam" id="3.90.226.10:FF:000004">
    <property type="entry name" value="Methylcrotonoyl-CoA carboxylase beta chain"/>
    <property type="match status" value="1"/>
</dbReference>
<gene>
    <name evidence="4" type="ORF">SAMN05661096_00170</name>
</gene>
<keyword evidence="1" id="KW-0812">Transmembrane</keyword>
<evidence type="ECO:0000259" key="3">
    <source>
        <dbReference type="PROSITE" id="PS50989"/>
    </source>
</evidence>
<proteinExistence type="predicted"/>
<dbReference type="PANTHER" id="PTHR22855:SF13">
    <property type="entry name" value="METHYLCROTONOYL-COA CARBOXYLASE BETA CHAIN, MITOCHONDRIAL"/>
    <property type="match status" value="1"/>
</dbReference>
<dbReference type="EMBL" id="FXAW01000001">
    <property type="protein sequence ID" value="SMG08817.1"/>
    <property type="molecule type" value="Genomic_DNA"/>
</dbReference>
<dbReference type="PROSITE" id="PS50980">
    <property type="entry name" value="COA_CT_NTER"/>
    <property type="match status" value="1"/>
</dbReference>
<dbReference type="OrthoDB" id="9803706at2"/>
<dbReference type="InterPro" id="IPR029045">
    <property type="entry name" value="ClpP/crotonase-like_dom_sf"/>
</dbReference>
<dbReference type="GO" id="GO:1905202">
    <property type="term" value="C:methylcrotonoyl-CoA carboxylase complex"/>
    <property type="evidence" value="ECO:0007669"/>
    <property type="project" value="TreeGrafter"/>
</dbReference>
<organism evidence="4 5">
    <name type="scientific">Marivirga sericea</name>
    <dbReference type="NCBI Taxonomy" id="1028"/>
    <lineage>
        <taxon>Bacteria</taxon>
        <taxon>Pseudomonadati</taxon>
        <taxon>Bacteroidota</taxon>
        <taxon>Cytophagia</taxon>
        <taxon>Cytophagales</taxon>
        <taxon>Marivirgaceae</taxon>
        <taxon>Marivirga</taxon>
    </lineage>
</organism>
<dbReference type="RefSeq" id="WP_085515193.1">
    <property type="nucleotide sequence ID" value="NZ_FXAW01000001.1"/>
</dbReference>
<sequence length="542" mass="59315">MDIAFNKNEDLNKQEVDKLKHKLEKVYLGGGEKKIASQHDKGKLTARERIDYLIDDDSDFLEIGAFAADGMYEDVGGCPSAGVVTGIGYVEGRQVVVVANDATVKAGAWFPMTAKKNLRAQEVAMENRLPIIYLVDSAGVFLPMQNEIFPDKEHFGRQFRNNAKMSSMGIIQVAAIMGSCVAGGAYLPIMADEAMIVNKTGSIFLAGSYLVKAAIGEDIDNETLGGASTHCEISGVTDNKHETDQDCLNDIRKIFNKIGSYEKAGFNREQPATPKKDEKEIYGLLPNDRVKPYDTKDIIERLVDNSEFDEYKALYGKSIICGTARIDGWAVGIVANQRKVVKTKKGEMQMGGVIYSDSADKSARFIMNCNQRKIPLVFLQDVSGFMIGSKSEHGGIIKDGAKMVNAMANSVVPKFTIVIGNSYGAGNYAMCGKAYDPRLIYAWPTAQIAVMSGAAAAKTLLQIKVATLKAKGEEISEEDKEKMLKDITDKYNEELSPYYAASRLWVDGIIDPLETRKVISMGIEAADHAPIEKPFNVGVIQT</sequence>
<keyword evidence="1" id="KW-0472">Membrane</keyword>
<accession>A0A1X7I4R2</accession>
<dbReference type="InterPro" id="IPR045190">
    <property type="entry name" value="MCCB/AccD1-like"/>
</dbReference>
<evidence type="ECO:0000313" key="5">
    <source>
        <dbReference type="Proteomes" id="UP000193804"/>
    </source>
</evidence>
<evidence type="ECO:0000259" key="2">
    <source>
        <dbReference type="PROSITE" id="PS50980"/>
    </source>
</evidence>
<dbReference type="STRING" id="1028.SAMN05661096_00170"/>
<dbReference type="SUPFAM" id="SSF52096">
    <property type="entry name" value="ClpP/crotonase"/>
    <property type="match status" value="2"/>
</dbReference>
<evidence type="ECO:0000256" key="1">
    <source>
        <dbReference type="SAM" id="Phobius"/>
    </source>
</evidence>
<dbReference type="PANTHER" id="PTHR22855">
    <property type="entry name" value="ACETYL, PROPIONYL, PYRUVATE, AND GLUTACONYL CARBOXYLASE-RELATED"/>
    <property type="match status" value="1"/>
</dbReference>
<evidence type="ECO:0000313" key="4">
    <source>
        <dbReference type="EMBL" id="SMG08817.1"/>
    </source>
</evidence>